<feature type="coiled-coil region" evidence="4">
    <location>
        <begin position="17"/>
        <end position="78"/>
    </location>
</feature>
<proteinExistence type="inferred from homology"/>
<sequence length="166" mass="18960">MSKMREGSDKNAVKAKVIRVLKQKKIYEQQLDNLRAQSFNMNQCIFAKDIMKDNSVTIQAMKDAARQLKKEYKNVNVADIENVQEDLAEMMVETDDIQGALGQCLYIVDIDEDEINTELDALGEEIAFDDDTSYIDDVMKAPDASKHEIETEREKPSKSNDKSLLY</sequence>
<dbReference type="PANTHER" id="PTHR22761:SF12">
    <property type="entry name" value="CHARGED MULTIVESICULAR BODY PROTEIN 5"/>
    <property type="match status" value="1"/>
</dbReference>
<dbReference type="Pfam" id="PF03357">
    <property type="entry name" value="Snf7"/>
    <property type="match status" value="1"/>
</dbReference>
<accession>A0AAN7PEA7</accession>
<gene>
    <name evidence="6" type="ORF">RN001_004325</name>
</gene>
<dbReference type="Proteomes" id="UP001353858">
    <property type="component" value="Unassembled WGS sequence"/>
</dbReference>
<feature type="region of interest" description="Disordered" evidence="5">
    <location>
        <begin position="139"/>
        <end position="166"/>
    </location>
</feature>
<dbReference type="EMBL" id="JARPUR010000002">
    <property type="protein sequence ID" value="KAK4881006.1"/>
    <property type="molecule type" value="Genomic_DNA"/>
</dbReference>
<evidence type="ECO:0000256" key="3">
    <source>
        <dbReference type="ARBA" id="ARBA00041078"/>
    </source>
</evidence>
<dbReference type="GO" id="GO:0005771">
    <property type="term" value="C:multivesicular body"/>
    <property type="evidence" value="ECO:0007669"/>
    <property type="project" value="TreeGrafter"/>
</dbReference>
<dbReference type="InterPro" id="IPR005024">
    <property type="entry name" value="Snf7_fam"/>
</dbReference>
<keyword evidence="2 4" id="KW-0175">Coiled coil</keyword>
<dbReference type="GO" id="GO:0032511">
    <property type="term" value="P:late endosome to vacuole transport via multivesicular body sorting pathway"/>
    <property type="evidence" value="ECO:0007669"/>
    <property type="project" value="TreeGrafter"/>
</dbReference>
<evidence type="ECO:0000256" key="1">
    <source>
        <dbReference type="ARBA" id="ARBA00006190"/>
    </source>
</evidence>
<comment type="caution">
    <text evidence="6">The sequence shown here is derived from an EMBL/GenBank/DDBJ whole genome shotgun (WGS) entry which is preliminary data.</text>
</comment>
<reference evidence="7" key="1">
    <citation type="submission" date="2023-01" db="EMBL/GenBank/DDBJ databases">
        <title>Key to firefly adult light organ development and bioluminescence: homeobox transcription factors regulate luciferase expression and transportation to peroxisome.</title>
        <authorList>
            <person name="Fu X."/>
        </authorList>
    </citation>
    <scope>NUCLEOTIDE SEQUENCE [LARGE SCALE GENOMIC DNA]</scope>
</reference>
<evidence type="ECO:0000256" key="2">
    <source>
        <dbReference type="ARBA" id="ARBA00023054"/>
    </source>
</evidence>
<evidence type="ECO:0000256" key="4">
    <source>
        <dbReference type="SAM" id="Coils"/>
    </source>
</evidence>
<comment type="similarity">
    <text evidence="1">Belongs to the SNF7 family.</text>
</comment>
<dbReference type="PANTHER" id="PTHR22761">
    <property type="entry name" value="CHARGED MULTIVESICULAR BODY PROTEIN"/>
    <property type="match status" value="1"/>
</dbReference>
<evidence type="ECO:0000256" key="5">
    <source>
        <dbReference type="SAM" id="MobiDB-lite"/>
    </source>
</evidence>
<organism evidence="6 7">
    <name type="scientific">Aquatica leii</name>
    <dbReference type="NCBI Taxonomy" id="1421715"/>
    <lineage>
        <taxon>Eukaryota</taxon>
        <taxon>Metazoa</taxon>
        <taxon>Ecdysozoa</taxon>
        <taxon>Arthropoda</taxon>
        <taxon>Hexapoda</taxon>
        <taxon>Insecta</taxon>
        <taxon>Pterygota</taxon>
        <taxon>Neoptera</taxon>
        <taxon>Endopterygota</taxon>
        <taxon>Coleoptera</taxon>
        <taxon>Polyphaga</taxon>
        <taxon>Elateriformia</taxon>
        <taxon>Elateroidea</taxon>
        <taxon>Lampyridae</taxon>
        <taxon>Luciolinae</taxon>
        <taxon>Aquatica</taxon>
    </lineage>
</organism>
<dbReference type="AlphaFoldDB" id="A0AAN7PEA7"/>
<keyword evidence="7" id="KW-1185">Reference proteome</keyword>
<evidence type="ECO:0000313" key="6">
    <source>
        <dbReference type="EMBL" id="KAK4881006.1"/>
    </source>
</evidence>
<dbReference type="Gene3D" id="6.10.250.1710">
    <property type="match status" value="1"/>
</dbReference>
<dbReference type="GO" id="GO:0006900">
    <property type="term" value="P:vesicle budding from membrane"/>
    <property type="evidence" value="ECO:0007669"/>
    <property type="project" value="TreeGrafter"/>
</dbReference>
<evidence type="ECO:0000313" key="7">
    <source>
        <dbReference type="Proteomes" id="UP001353858"/>
    </source>
</evidence>
<name>A0AAN7PEA7_9COLE</name>
<protein>
    <recommendedName>
        <fullName evidence="3">Charged multivesicular body protein 5</fullName>
    </recommendedName>
</protein>